<dbReference type="PANTHER" id="PTHR35257">
    <property type="entry name" value="TRANSMEMBRANE PROTEIN 82"/>
    <property type="match status" value="1"/>
</dbReference>
<sequence length="312" mass="34479">MSADSLPRYVVVFGCGVLGLFCFISKGLVGACGISVLCSLTRVYHFNQTWNWKTTVQFWSLTLLLSAVGSRASSLIVLEFSLRAVSAWLSDADSRGLDLLLIQCQFSLGCCLTCTLDFLHQGAPHSSFSLFLAAALSWALASVGHGLWIHVARLYPLHSTERCCGKCITLLTSGHTILASLQRAVVLVFALATVASTAMVYDHFLCQKDALKLWIPLILCYTMLVVYIQEDQNQQTSSETLMRIVVVRLGALLVLMLTVGNWSDVLHILFTFLGEAVCLLPTQDLLRTKQQSPVTKQMNPQRPEVYLKNQSQ</sequence>
<proteinExistence type="predicted"/>
<accession>A0A665T5A6</accession>
<organism evidence="2 3">
    <name type="scientific">Echeneis naucrates</name>
    <name type="common">Live sharksucker</name>
    <dbReference type="NCBI Taxonomy" id="173247"/>
    <lineage>
        <taxon>Eukaryota</taxon>
        <taxon>Metazoa</taxon>
        <taxon>Chordata</taxon>
        <taxon>Craniata</taxon>
        <taxon>Vertebrata</taxon>
        <taxon>Euteleostomi</taxon>
        <taxon>Actinopterygii</taxon>
        <taxon>Neopterygii</taxon>
        <taxon>Teleostei</taxon>
        <taxon>Neoteleostei</taxon>
        <taxon>Acanthomorphata</taxon>
        <taxon>Carangaria</taxon>
        <taxon>Carangiformes</taxon>
        <taxon>Echeneidae</taxon>
        <taxon>Echeneis</taxon>
    </lineage>
</organism>
<keyword evidence="1" id="KW-1133">Transmembrane helix</keyword>
<name>A0A665T5A6_ECHNA</name>
<evidence type="ECO:0000313" key="3">
    <source>
        <dbReference type="Proteomes" id="UP000472264"/>
    </source>
</evidence>
<feature type="transmembrane region" description="Helical" evidence="1">
    <location>
        <begin position="240"/>
        <end position="259"/>
    </location>
</feature>
<keyword evidence="1" id="KW-0472">Membrane</keyword>
<evidence type="ECO:0000313" key="2">
    <source>
        <dbReference type="Ensembl" id="ENSENLP00000005320.1"/>
    </source>
</evidence>
<dbReference type="InParanoid" id="A0A665T5A6"/>
<dbReference type="Proteomes" id="UP000472264">
    <property type="component" value="Chromosome 5"/>
</dbReference>
<reference evidence="2" key="3">
    <citation type="submission" date="2025-09" db="UniProtKB">
        <authorList>
            <consortium name="Ensembl"/>
        </authorList>
    </citation>
    <scope>IDENTIFICATION</scope>
</reference>
<dbReference type="AlphaFoldDB" id="A0A665T5A6"/>
<feature type="transmembrane region" description="Helical" evidence="1">
    <location>
        <begin position="210"/>
        <end position="228"/>
    </location>
</feature>
<feature type="transmembrane region" description="Helical" evidence="1">
    <location>
        <begin position="58"/>
        <end position="78"/>
    </location>
</feature>
<feature type="transmembrane region" description="Helical" evidence="1">
    <location>
        <begin position="131"/>
        <end position="152"/>
    </location>
</feature>
<dbReference type="Ensembl" id="ENSENLT00000005586.1">
    <property type="protein sequence ID" value="ENSENLP00000005320.1"/>
    <property type="gene ID" value="ENSENLG00000002611.1"/>
</dbReference>
<dbReference type="Pfam" id="PF15816">
    <property type="entry name" value="TMEM82"/>
    <property type="match status" value="1"/>
</dbReference>
<evidence type="ECO:0000256" key="1">
    <source>
        <dbReference type="SAM" id="Phobius"/>
    </source>
</evidence>
<dbReference type="OMA" id="CGISVLY"/>
<reference evidence="2" key="1">
    <citation type="submission" date="2021-04" db="EMBL/GenBank/DDBJ databases">
        <authorList>
            <consortium name="Wellcome Sanger Institute Data Sharing"/>
        </authorList>
    </citation>
    <scope>NUCLEOTIDE SEQUENCE [LARGE SCALE GENOMIC DNA]</scope>
</reference>
<keyword evidence="3" id="KW-1185">Reference proteome</keyword>
<reference evidence="2" key="2">
    <citation type="submission" date="2025-08" db="UniProtKB">
        <authorList>
            <consortium name="Ensembl"/>
        </authorList>
    </citation>
    <scope>IDENTIFICATION</scope>
</reference>
<protein>
    <submittedName>
        <fullName evidence="2">Transmembrane protein 82</fullName>
    </submittedName>
</protein>
<dbReference type="PANTHER" id="PTHR35257:SF1">
    <property type="entry name" value="TRANSMEMBRANE PROTEIN 82"/>
    <property type="match status" value="1"/>
</dbReference>
<dbReference type="InterPro" id="IPR031648">
    <property type="entry name" value="TMEM82"/>
</dbReference>
<feature type="transmembrane region" description="Helical" evidence="1">
    <location>
        <begin position="184"/>
        <end position="204"/>
    </location>
</feature>
<gene>
    <name evidence="2" type="primary">LOC115043294</name>
</gene>
<keyword evidence="1" id="KW-0812">Transmembrane</keyword>